<accession>A0A7H0VGW0</accession>
<protein>
    <submittedName>
        <fullName evidence="2">Antibiotic biosynthesis monooxygenase</fullName>
    </submittedName>
</protein>
<dbReference type="EMBL" id="CP060139">
    <property type="protein sequence ID" value="QNR24958.1"/>
    <property type="molecule type" value="Genomic_DNA"/>
</dbReference>
<sequence length="98" mass="11741">MIVRIVKMTFREEAVPDFLENFHQHKAQIRSFPGCERLLLLNDVNQSNVYFTYSWWQGEEDLEAYRHSDLFKGVWAFTKQLFADKPQAWSTQEIEALR</sequence>
<dbReference type="PROSITE" id="PS51725">
    <property type="entry name" value="ABM"/>
    <property type="match status" value="1"/>
</dbReference>
<evidence type="ECO:0000313" key="3">
    <source>
        <dbReference type="Proteomes" id="UP000516305"/>
    </source>
</evidence>
<name>A0A7H0VGW0_9FLAO</name>
<dbReference type="GO" id="GO:0004497">
    <property type="term" value="F:monooxygenase activity"/>
    <property type="evidence" value="ECO:0007669"/>
    <property type="project" value="UniProtKB-KW"/>
</dbReference>
<keyword evidence="3" id="KW-1185">Reference proteome</keyword>
<dbReference type="Pfam" id="PF03992">
    <property type="entry name" value="ABM"/>
    <property type="match status" value="1"/>
</dbReference>
<organism evidence="2 3">
    <name type="scientific">Croceimicrobium hydrocarbonivorans</name>
    <dbReference type="NCBI Taxonomy" id="2761580"/>
    <lineage>
        <taxon>Bacteria</taxon>
        <taxon>Pseudomonadati</taxon>
        <taxon>Bacteroidota</taxon>
        <taxon>Flavobacteriia</taxon>
        <taxon>Flavobacteriales</taxon>
        <taxon>Owenweeksiaceae</taxon>
        <taxon>Croceimicrobium</taxon>
    </lineage>
</organism>
<dbReference type="Gene3D" id="3.30.70.100">
    <property type="match status" value="1"/>
</dbReference>
<keyword evidence="2" id="KW-0503">Monooxygenase</keyword>
<dbReference type="KEGG" id="chyd:H4K34_03700"/>
<evidence type="ECO:0000313" key="2">
    <source>
        <dbReference type="EMBL" id="QNR24958.1"/>
    </source>
</evidence>
<reference evidence="2 3" key="1">
    <citation type="submission" date="2020-08" db="EMBL/GenBank/DDBJ databases">
        <title>Croceimicrobium hydrocarbonivorans gen. nov., sp. nov., a novel marine bacterium isolated from a bacterial consortium that degrades polyethylene terephthalate.</title>
        <authorList>
            <person name="Liu R."/>
        </authorList>
    </citation>
    <scope>NUCLEOTIDE SEQUENCE [LARGE SCALE GENOMIC DNA]</scope>
    <source>
        <strain evidence="2 3">A20-9</strain>
    </source>
</reference>
<dbReference type="InterPro" id="IPR011008">
    <property type="entry name" value="Dimeric_a/b-barrel"/>
</dbReference>
<dbReference type="SUPFAM" id="SSF54909">
    <property type="entry name" value="Dimeric alpha+beta barrel"/>
    <property type="match status" value="1"/>
</dbReference>
<evidence type="ECO:0000259" key="1">
    <source>
        <dbReference type="PROSITE" id="PS51725"/>
    </source>
</evidence>
<feature type="domain" description="ABM" evidence="1">
    <location>
        <begin position="2"/>
        <end position="94"/>
    </location>
</feature>
<dbReference type="Proteomes" id="UP000516305">
    <property type="component" value="Chromosome"/>
</dbReference>
<gene>
    <name evidence="2" type="ORF">H4K34_03700</name>
</gene>
<dbReference type="InterPro" id="IPR007138">
    <property type="entry name" value="ABM_dom"/>
</dbReference>
<dbReference type="AlphaFoldDB" id="A0A7H0VGW0"/>
<dbReference type="RefSeq" id="WP_210759485.1">
    <property type="nucleotide sequence ID" value="NZ_CP060139.1"/>
</dbReference>
<proteinExistence type="predicted"/>
<keyword evidence="2" id="KW-0560">Oxidoreductase</keyword>